<keyword evidence="6" id="KW-0732">Signal</keyword>
<evidence type="ECO:0000256" key="6">
    <source>
        <dbReference type="ARBA" id="ARBA00022729"/>
    </source>
</evidence>
<keyword evidence="10" id="KW-0998">Cell outer membrane</keyword>
<keyword evidence="4" id="KW-1134">Transmembrane beta strand</keyword>
<dbReference type="CDD" id="cd00342">
    <property type="entry name" value="gram_neg_porins"/>
    <property type="match status" value="1"/>
</dbReference>
<evidence type="ECO:0000256" key="5">
    <source>
        <dbReference type="ARBA" id="ARBA00022692"/>
    </source>
</evidence>
<dbReference type="InterPro" id="IPR050298">
    <property type="entry name" value="Gram-neg_bact_OMP"/>
</dbReference>
<feature type="domain" description="Porin" evidence="11">
    <location>
        <begin position="2"/>
        <end position="300"/>
    </location>
</feature>
<dbReference type="GO" id="GO:0009279">
    <property type="term" value="C:cell outer membrane"/>
    <property type="evidence" value="ECO:0007669"/>
    <property type="project" value="UniProtKB-SubCell"/>
</dbReference>
<dbReference type="Proteomes" id="UP000071859">
    <property type="component" value="Unassembled WGS sequence"/>
</dbReference>
<comment type="subcellular location">
    <subcellularLocation>
        <location evidence="1">Cell outer membrane</location>
        <topology evidence="1">Multi-pass membrane protein</topology>
    </subcellularLocation>
</comment>
<gene>
    <name evidence="12" type="ORF">AWB78_06960</name>
</gene>
<keyword evidence="9" id="KW-0472">Membrane</keyword>
<evidence type="ECO:0000256" key="10">
    <source>
        <dbReference type="ARBA" id="ARBA00023237"/>
    </source>
</evidence>
<dbReference type="GO" id="GO:0006811">
    <property type="term" value="P:monoatomic ion transport"/>
    <property type="evidence" value="ECO:0007669"/>
    <property type="project" value="UniProtKB-KW"/>
</dbReference>
<dbReference type="SUPFAM" id="SSF56935">
    <property type="entry name" value="Porins"/>
    <property type="match status" value="1"/>
</dbReference>
<protein>
    <submittedName>
        <fullName evidence="12">Outer membrane protein, (Porin)</fullName>
    </submittedName>
</protein>
<dbReference type="PANTHER" id="PTHR34501">
    <property type="entry name" value="PROTEIN YDDL-RELATED"/>
    <property type="match status" value="1"/>
</dbReference>
<evidence type="ECO:0000256" key="8">
    <source>
        <dbReference type="ARBA" id="ARBA00023114"/>
    </source>
</evidence>
<accession>A0A158EEW2</accession>
<evidence type="ECO:0000256" key="1">
    <source>
        <dbReference type="ARBA" id="ARBA00004571"/>
    </source>
</evidence>
<keyword evidence="13" id="KW-1185">Reference proteome</keyword>
<evidence type="ECO:0000256" key="2">
    <source>
        <dbReference type="ARBA" id="ARBA00011233"/>
    </source>
</evidence>
<evidence type="ECO:0000259" key="11">
    <source>
        <dbReference type="Pfam" id="PF13609"/>
    </source>
</evidence>
<evidence type="ECO:0000313" key="13">
    <source>
        <dbReference type="Proteomes" id="UP000071859"/>
    </source>
</evidence>
<evidence type="ECO:0000256" key="7">
    <source>
        <dbReference type="ARBA" id="ARBA00023065"/>
    </source>
</evidence>
<dbReference type="AlphaFoldDB" id="A0A158EEW2"/>
<dbReference type="PANTHER" id="PTHR34501:SF9">
    <property type="entry name" value="MAJOR OUTER MEMBRANE PROTEIN P.IA"/>
    <property type="match status" value="1"/>
</dbReference>
<comment type="caution">
    <text evidence="12">The sequence shown here is derived from an EMBL/GenBank/DDBJ whole genome shotgun (WGS) entry which is preliminary data.</text>
</comment>
<dbReference type="InterPro" id="IPR033900">
    <property type="entry name" value="Gram_neg_porin_domain"/>
</dbReference>
<keyword evidence="3" id="KW-0813">Transport</keyword>
<dbReference type="EMBL" id="FCOX02000063">
    <property type="protein sequence ID" value="SAL04427.1"/>
    <property type="molecule type" value="Genomic_DNA"/>
</dbReference>
<dbReference type="InterPro" id="IPR023614">
    <property type="entry name" value="Porin_dom_sf"/>
</dbReference>
<name>A0A158EEW2_9BURK</name>
<keyword evidence="7" id="KW-0406">Ion transport</keyword>
<evidence type="ECO:0000313" key="12">
    <source>
        <dbReference type="EMBL" id="SAL04427.1"/>
    </source>
</evidence>
<sequence>MRGVEDIGGGTSAIFTLENGFNVANGALGQGGLLFGRQAYLGLSNVSLGTVTAGRQYSSFVDYLSPFTAVSQWGGFITAHPDDIDNLGLTVRQNNTVKLASPTWKGFSANVLYGFGGVPGSMATNQVFSAGAGYNEGPLRIGIGYLSAYDPNISMWGAQPNAGGVTTNNIGSLGSATTPQKNPVVAGYASANREEVFGAGISYALGRASLGAVYTNTRFIGLGSDSGPNTLGYTGSAVFNTIELTTSWRSAQALSLSGSYSYTAMSGPNAMKAHYNQVNAGVHYYLSKRTDVYMVAAYQRAAGVDSFGQPAVASINGMTPSASKQQFVDAIGIAHKF</sequence>
<evidence type="ECO:0000256" key="3">
    <source>
        <dbReference type="ARBA" id="ARBA00022448"/>
    </source>
</evidence>
<keyword evidence="8" id="KW-0626">Porin</keyword>
<dbReference type="GO" id="GO:0046930">
    <property type="term" value="C:pore complex"/>
    <property type="evidence" value="ECO:0007669"/>
    <property type="project" value="UniProtKB-KW"/>
</dbReference>
<keyword evidence="5" id="KW-0812">Transmembrane</keyword>
<reference evidence="12" key="1">
    <citation type="submission" date="2016-01" db="EMBL/GenBank/DDBJ databases">
        <authorList>
            <person name="Peeters C."/>
        </authorList>
    </citation>
    <scope>NUCLEOTIDE SEQUENCE</scope>
    <source>
        <strain evidence="12">LMG 29321</strain>
    </source>
</reference>
<comment type="subunit">
    <text evidence="2">Homotrimer.</text>
</comment>
<dbReference type="Pfam" id="PF13609">
    <property type="entry name" value="Porin_4"/>
    <property type="match status" value="1"/>
</dbReference>
<dbReference type="Gene3D" id="2.40.160.10">
    <property type="entry name" value="Porin"/>
    <property type="match status" value="1"/>
</dbReference>
<organism evidence="12 13">
    <name type="scientific">Caballeronia calidae</name>
    <dbReference type="NCBI Taxonomy" id="1777139"/>
    <lineage>
        <taxon>Bacteria</taxon>
        <taxon>Pseudomonadati</taxon>
        <taxon>Pseudomonadota</taxon>
        <taxon>Betaproteobacteria</taxon>
        <taxon>Burkholderiales</taxon>
        <taxon>Burkholderiaceae</taxon>
        <taxon>Caballeronia</taxon>
    </lineage>
</organism>
<evidence type="ECO:0000256" key="4">
    <source>
        <dbReference type="ARBA" id="ARBA00022452"/>
    </source>
</evidence>
<dbReference type="GO" id="GO:0015288">
    <property type="term" value="F:porin activity"/>
    <property type="evidence" value="ECO:0007669"/>
    <property type="project" value="UniProtKB-KW"/>
</dbReference>
<proteinExistence type="predicted"/>
<evidence type="ECO:0000256" key="9">
    <source>
        <dbReference type="ARBA" id="ARBA00023136"/>
    </source>
</evidence>